<reference evidence="1" key="1">
    <citation type="submission" date="2014-11" db="EMBL/GenBank/DDBJ databases">
        <authorList>
            <person name="Amaro Gonzalez C."/>
        </authorList>
    </citation>
    <scope>NUCLEOTIDE SEQUENCE</scope>
</reference>
<name>A0A0E9VIN8_ANGAN</name>
<protein>
    <submittedName>
        <fullName evidence="1">Uncharacterized protein</fullName>
    </submittedName>
</protein>
<proteinExistence type="predicted"/>
<reference evidence="1" key="2">
    <citation type="journal article" date="2015" name="Fish Shellfish Immunol.">
        <title>Early steps in the European eel (Anguilla anguilla)-Vibrio vulnificus interaction in the gills: Role of the RtxA13 toxin.</title>
        <authorList>
            <person name="Callol A."/>
            <person name="Pajuelo D."/>
            <person name="Ebbesson L."/>
            <person name="Teles M."/>
            <person name="MacKenzie S."/>
            <person name="Amaro C."/>
        </authorList>
    </citation>
    <scope>NUCLEOTIDE SEQUENCE</scope>
</reference>
<dbReference type="EMBL" id="GBXM01030721">
    <property type="protein sequence ID" value="JAH77856.1"/>
    <property type="molecule type" value="Transcribed_RNA"/>
</dbReference>
<evidence type="ECO:0000313" key="1">
    <source>
        <dbReference type="EMBL" id="JAH77856.1"/>
    </source>
</evidence>
<organism evidence="1">
    <name type="scientific">Anguilla anguilla</name>
    <name type="common">European freshwater eel</name>
    <name type="synonym">Muraena anguilla</name>
    <dbReference type="NCBI Taxonomy" id="7936"/>
    <lineage>
        <taxon>Eukaryota</taxon>
        <taxon>Metazoa</taxon>
        <taxon>Chordata</taxon>
        <taxon>Craniata</taxon>
        <taxon>Vertebrata</taxon>
        <taxon>Euteleostomi</taxon>
        <taxon>Actinopterygii</taxon>
        <taxon>Neopterygii</taxon>
        <taxon>Teleostei</taxon>
        <taxon>Anguilliformes</taxon>
        <taxon>Anguillidae</taxon>
        <taxon>Anguilla</taxon>
    </lineage>
</organism>
<accession>A0A0E9VIN8</accession>
<sequence length="9" mass="1018">MGDPSLVYH</sequence>